<dbReference type="RefSeq" id="WP_158041975.1">
    <property type="nucleotide sequence ID" value="NZ_JACCFV010000001.1"/>
</dbReference>
<keyword evidence="2" id="KW-1185">Reference proteome</keyword>
<protein>
    <submittedName>
        <fullName evidence="1">Uncharacterized protein</fullName>
    </submittedName>
</protein>
<reference evidence="1 2" key="1">
    <citation type="submission" date="2019-09" db="EMBL/GenBank/DDBJ databases">
        <title>Phylogeny of genus Pseudoclavibacter and closely related genus.</title>
        <authorList>
            <person name="Li Y."/>
        </authorList>
    </citation>
    <scope>NUCLEOTIDE SEQUENCE [LARGE SCALE GENOMIC DNA]</scope>
    <source>
        <strain evidence="1 2">DSM 23821</strain>
    </source>
</reference>
<organism evidence="1 2">
    <name type="scientific">Pseudoclavibacter chungangensis</name>
    <dbReference type="NCBI Taxonomy" id="587635"/>
    <lineage>
        <taxon>Bacteria</taxon>
        <taxon>Bacillati</taxon>
        <taxon>Actinomycetota</taxon>
        <taxon>Actinomycetes</taxon>
        <taxon>Micrococcales</taxon>
        <taxon>Microbacteriaceae</taxon>
        <taxon>Pseudoclavibacter</taxon>
    </lineage>
</organism>
<name>A0A7J5BMT2_9MICO</name>
<sequence length="109" mass="11571">MGTKFDMGADTLTVLNRQTQGQSENLGTVVKNLARASEPVEASFQGPGRAAFDLFQQNADAIAYEINRALNSILGGSVGMDQSVQQGVQVQADQTRGIDGAQDYSKFTG</sequence>
<comment type="caution">
    <text evidence="1">The sequence shown here is derived from an EMBL/GenBank/DDBJ whole genome shotgun (WGS) entry which is preliminary data.</text>
</comment>
<accession>A0A7J5BMT2</accession>
<dbReference type="OrthoDB" id="3826998at2"/>
<dbReference type="AlphaFoldDB" id="A0A7J5BMT2"/>
<dbReference type="EMBL" id="WBJZ01000028">
    <property type="protein sequence ID" value="KAB1652747.1"/>
    <property type="molecule type" value="Genomic_DNA"/>
</dbReference>
<gene>
    <name evidence="1" type="ORF">F8O01_16325</name>
</gene>
<evidence type="ECO:0000313" key="1">
    <source>
        <dbReference type="EMBL" id="KAB1652747.1"/>
    </source>
</evidence>
<dbReference type="Proteomes" id="UP000467240">
    <property type="component" value="Unassembled WGS sequence"/>
</dbReference>
<evidence type="ECO:0000313" key="2">
    <source>
        <dbReference type="Proteomes" id="UP000467240"/>
    </source>
</evidence>
<proteinExistence type="predicted"/>